<proteinExistence type="predicted"/>
<dbReference type="PANTHER" id="PTHR30536:SF5">
    <property type="entry name" value="ALTRONATE DEHYDRATASE"/>
    <property type="match status" value="1"/>
</dbReference>
<accession>X1PZ48</accession>
<sequence>QLEEAAPVGNLISPVIKICGNPKTCNWMRCNIDIDASKIITENKRIEDVSAIIWQKLKDICNGEKTQAEILGFDEIAIWRVRGTFPFSLE</sequence>
<reference evidence="2" key="1">
    <citation type="journal article" date="2014" name="Front. Microbiol.">
        <title>High frequency of phylogenetically diverse reductive dehalogenase-homologous genes in deep subseafloor sedimentary metagenomes.</title>
        <authorList>
            <person name="Kawai M."/>
            <person name="Futagami T."/>
            <person name="Toyoda A."/>
            <person name="Takaki Y."/>
            <person name="Nishi S."/>
            <person name="Hori S."/>
            <person name="Arai W."/>
            <person name="Tsubouchi T."/>
            <person name="Morono Y."/>
            <person name="Uchiyama I."/>
            <person name="Ito T."/>
            <person name="Fujiyama A."/>
            <person name="Inagaki F."/>
            <person name="Takami H."/>
        </authorList>
    </citation>
    <scope>NUCLEOTIDE SEQUENCE</scope>
    <source>
        <strain evidence="2">Expedition CK06-06</strain>
    </source>
</reference>
<dbReference type="Pfam" id="PF20629">
    <property type="entry name" value="GD_AH_C"/>
    <property type="match status" value="1"/>
</dbReference>
<comment type="caution">
    <text evidence="2">The sequence shown here is derived from an EMBL/GenBank/DDBJ whole genome shotgun (WGS) entry which is preliminary data.</text>
</comment>
<evidence type="ECO:0000259" key="1">
    <source>
        <dbReference type="Pfam" id="PF20629"/>
    </source>
</evidence>
<protein>
    <recommendedName>
        <fullName evidence="1">D-galactarate/Altronate dehydratase C-terminal domain-containing protein</fullName>
    </recommendedName>
</protein>
<dbReference type="PANTHER" id="PTHR30536">
    <property type="entry name" value="ALTRONATE/GALACTARATE DEHYDRATASE"/>
    <property type="match status" value="1"/>
</dbReference>
<dbReference type="InterPro" id="IPR052172">
    <property type="entry name" value="UxaA_altronate/galactarate_dh"/>
</dbReference>
<name>X1PZ48_9ZZZZ</name>
<dbReference type="GO" id="GO:0019698">
    <property type="term" value="P:D-galacturonate catabolic process"/>
    <property type="evidence" value="ECO:0007669"/>
    <property type="project" value="TreeGrafter"/>
</dbReference>
<feature type="non-terminal residue" evidence="2">
    <location>
        <position position="1"/>
    </location>
</feature>
<evidence type="ECO:0000313" key="2">
    <source>
        <dbReference type="EMBL" id="GAI47801.1"/>
    </source>
</evidence>
<dbReference type="AlphaFoldDB" id="X1PZ48"/>
<dbReference type="EMBL" id="BARV01037111">
    <property type="protein sequence ID" value="GAI47801.1"/>
    <property type="molecule type" value="Genomic_DNA"/>
</dbReference>
<feature type="domain" description="D-galactarate/Altronate dehydratase C-terminal" evidence="1">
    <location>
        <begin position="6"/>
        <end position="81"/>
    </location>
</feature>
<gene>
    <name evidence="2" type="ORF">S06H3_57487</name>
</gene>
<organism evidence="2">
    <name type="scientific">marine sediment metagenome</name>
    <dbReference type="NCBI Taxonomy" id="412755"/>
    <lineage>
        <taxon>unclassified sequences</taxon>
        <taxon>metagenomes</taxon>
        <taxon>ecological metagenomes</taxon>
    </lineage>
</organism>
<dbReference type="InterPro" id="IPR048332">
    <property type="entry name" value="GD_AH_C"/>
</dbReference>